<keyword evidence="4" id="KW-0964">Secreted</keyword>
<evidence type="ECO:0000256" key="1">
    <source>
        <dbReference type="ARBA" id="ARBA00000405"/>
    </source>
</evidence>
<organism evidence="11 12">
    <name type="scientific">Trichocladium antarcticum</name>
    <dbReference type="NCBI Taxonomy" id="1450529"/>
    <lineage>
        <taxon>Eukaryota</taxon>
        <taxon>Fungi</taxon>
        <taxon>Dikarya</taxon>
        <taxon>Ascomycota</taxon>
        <taxon>Pezizomycotina</taxon>
        <taxon>Sordariomycetes</taxon>
        <taxon>Sordariomycetidae</taxon>
        <taxon>Sordariales</taxon>
        <taxon>Chaetomiaceae</taxon>
        <taxon>Trichocladium</taxon>
    </lineage>
</organism>
<dbReference type="GO" id="GO:0005576">
    <property type="term" value="C:extracellular region"/>
    <property type="evidence" value="ECO:0007669"/>
    <property type="project" value="UniProtKB-SubCell"/>
</dbReference>
<dbReference type="PANTHER" id="PTHR42061:SF6">
    <property type="entry name" value="ENDO-CHITOSANASE"/>
    <property type="match status" value="1"/>
</dbReference>
<keyword evidence="5 10" id="KW-0732">Signal</keyword>
<comment type="caution">
    <text evidence="11">The sequence shown here is derived from an EMBL/GenBank/DDBJ whole genome shotgun (WGS) entry which is preliminary data.</text>
</comment>
<dbReference type="GO" id="GO:0016977">
    <property type="term" value="F:chitosanase activity"/>
    <property type="evidence" value="ECO:0007669"/>
    <property type="project" value="UniProtKB-EC"/>
</dbReference>
<feature type="chain" id="PRO_5042665711" description="Endo-chitosanase" evidence="10">
    <location>
        <begin position="20"/>
        <end position="351"/>
    </location>
</feature>
<reference evidence="11" key="1">
    <citation type="journal article" date="2023" name="Mol. Phylogenet. Evol.">
        <title>Genome-scale phylogeny and comparative genomics of the fungal order Sordariales.</title>
        <authorList>
            <person name="Hensen N."/>
            <person name="Bonometti L."/>
            <person name="Westerberg I."/>
            <person name="Brannstrom I.O."/>
            <person name="Guillou S."/>
            <person name="Cros-Aarteil S."/>
            <person name="Calhoun S."/>
            <person name="Haridas S."/>
            <person name="Kuo A."/>
            <person name="Mondo S."/>
            <person name="Pangilinan J."/>
            <person name="Riley R."/>
            <person name="LaButti K."/>
            <person name="Andreopoulos B."/>
            <person name="Lipzen A."/>
            <person name="Chen C."/>
            <person name="Yan M."/>
            <person name="Daum C."/>
            <person name="Ng V."/>
            <person name="Clum A."/>
            <person name="Steindorff A."/>
            <person name="Ohm R.A."/>
            <person name="Martin F."/>
            <person name="Silar P."/>
            <person name="Natvig D.O."/>
            <person name="Lalanne C."/>
            <person name="Gautier V."/>
            <person name="Ament-Velasquez S.L."/>
            <person name="Kruys A."/>
            <person name="Hutchinson M.I."/>
            <person name="Powell A.J."/>
            <person name="Barry K."/>
            <person name="Miller A.N."/>
            <person name="Grigoriev I.V."/>
            <person name="Debuchy R."/>
            <person name="Gladieux P."/>
            <person name="Hiltunen Thoren M."/>
            <person name="Johannesson H."/>
        </authorList>
    </citation>
    <scope>NUCLEOTIDE SEQUENCE</scope>
    <source>
        <strain evidence="11">CBS 123565</strain>
    </source>
</reference>
<evidence type="ECO:0000256" key="8">
    <source>
        <dbReference type="ARBA" id="ARBA00023295"/>
    </source>
</evidence>
<dbReference type="Pfam" id="PF07335">
    <property type="entry name" value="Glyco_hydro_75"/>
    <property type="match status" value="1"/>
</dbReference>
<dbReference type="GO" id="GO:0000272">
    <property type="term" value="P:polysaccharide catabolic process"/>
    <property type="evidence" value="ECO:0007669"/>
    <property type="project" value="UniProtKB-KW"/>
</dbReference>
<dbReference type="Proteomes" id="UP001304895">
    <property type="component" value="Unassembled WGS sequence"/>
</dbReference>
<dbReference type="AlphaFoldDB" id="A0AAN6UMM9"/>
<comment type="catalytic activity">
    <reaction evidence="1 10">
        <text>Endohydrolysis of beta-(1-&gt;4)-linkages between D-glucosamine residues in a partly acetylated chitosan.</text>
        <dbReference type="EC" id="3.2.1.132"/>
    </reaction>
</comment>
<evidence type="ECO:0000256" key="6">
    <source>
        <dbReference type="ARBA" id="ARBA00022801"/>
    </source>
</evidence>
<keyword evidence="7" id="KW-0119">Carbohydrate metabolism</keyword>
<reference evidence="11" key="2">
    <citation type="submission" date="2023-05" db="EMBL/GenBank/DDBJ databases">
        <authorList>
            <consortium name="Lawrence Berkeley National Laboratory"/>
            <person name="Steindorff A."/>
            <person name="Hensen N."/>
            <person name="Bonometti L."/>
            <person name="Westerberg I."/>
            <person name="Brannstrom I.O."/>
            <person name="Guillou S."/>
            <person name="Cros-Aarteil S."/>
            <person name="Calhoun S."/>
            <person name="Haridas S."/>
            <person name="Kuo A."/>
            <person name="Mondo S."/>
            <person name="Pangilinan J."/>
            <person name="Riley R."/>
            <person name="Labutti K."/>
            <person name="Andreopoulos B."/>
            <person name="Lipzen A."/>
            <person name="Chen C."/>
            <person name="Yanf M."/>
            <person name="Daum C."/>
            <person name="Ng V."/>
            <person name="Clum A."/>
            <person name="Ohm R."/>
            <person name="Martin F."/>
            <person name="Silar P."/>
            <person name="Natvig D."/>
            <person name="Lalanne C."/>
            <person name="Gautier V."/>
            <person name="Ament-Velasquez S.L."/>
            <person name="Kruys A."/>
            <person name="Hutchinson M.I."/>
            <person name="Powell A.J."/>
            <person name="Barry K."/>
            <person name="Miller A.N."/>
            <person name="Grigoriev I.V."/>
            <person name="Debuchy R."/>
            <person name="Gladieux P."/>
            <person name="Thoren M.H."/>
            <person name="Johannesson H."/>
        </authorList>
    </citation>
    <scope>NUCLEOTIDE SEQUENCE</scope>
    <source>
        <strain evidence="11">CBS 123565</strain>
    </source>
</reference>
<keyword evidence="8 10" id="KW-0326">Glycosidase</keyword>
<evidence type="ECO:0000313" key="12">
    <source>
        <dbReference type="Proteomes" id="UP001304895"/>
    </source>
</evidence>
<evidence type="ECO:0000256" key="3">
    <source>
        <dbReference type="ARBA" id="ARBA00007799"/>
    </source>
</evidence>
<name>A0AAN6UMM9_9PEZI</name>
<comment type="subcellular location">
    <subcellularLocation>
        <location evidence="2 10">Secreted</location>
    </subcellularLocation>
</comment>
<evidence type="ECO:0000256" key="10">
    <source>
        <dbReference type="RuleBase" id="RU361208"/>
    </source>
</evidence>
<proteinExistence type="inferred from homology"/>
<evidence type="ECO:0000313" key="11">
    <source>
        <dbReference type="EMBL" id="KAK4134536.1"/>
    </source>
</evidence>
<protein>
    <recommendedName>
        <fullName evidence="10">Endo-chitosanase</fullName>
        <ecNumber evidence="10">3.2.1.132</ecNumber>
    </recommendedName>
</protein>
<comment type="similarity">
    <text evidence="3 10">Belongs to the glycosyl hydrolase 75 family.</text>
</comment>
<evidence type="ECO:0000256" key="4">
    <source>
        <dbReference type="ARBA" id="ARBA00022525"/>
    </source>
</evidence>
<dbReference type="PANTHER" id="PTHR42061">
    <property type="entry name" value="ENDO-CHITOSANASE"/>
    <property type="match status" value="1"/>
</dbReference>
<evidence type="ECO:0000256" key="5">
    <source>
        <dbReference type="ARBA" id="ARBA00022729"/>
    </source>
</evidence>
<accession>A0AAN6UMM9</accession>
<comment type="function">
    <text evidence="10">Chitosanase catalyzing the endo-type cleavage of chitosan, the deacylated form of chitin. Chitosanase may be crucial in the degradation of the deacetylated portion of chitin in the fungal cell wall.</text>
</comment>
<keyword evidence="12" id="KW-1185">Reference proteome</keyword>
<dbReference type="EMBL" id="MU853408">
    <property type="protein sequence ID" value="KAK4134536.1"/>
    <property type="molecule type" value="Genomic_DNA"/>
</dbReference>
<keyword evidence="6 10" id="KW-0378">Hydrolase</keyword>
<dbReference type="InterPro" id="IPR009939">
    <property type="entry name" value="Chitosanase_fungal"/>
</dbReference>
<evidence type="ECO:0000256" key="9">
    <source>
        <dbReference type="ARBA" id="ARBA00023326"/>
    </source>
</evidence>
<evidence type="ECO:0000256" key="2">
    <source>
        <dbReference type="ARBA" id="ARBA00004613"/>
    </source>
</evidence>
<gene>
    <name evidence="11" type="ORF">BT67DRAFT_296904</name>
</gene>
<evidence type="ECO:0000256" key="7">
    <source>
        <dbReference type="ARBA" id="ARBA00023277"/>
    </source>
</evidence>
<dbReference type="EC" id="3.2.1.132" evidence="10"/>
<feature type="signal peptide" evidence="10">
    <location>
        <begin position="1"/>
        <end position="19"/>
    </location>
</feature>
<sequence>MQNRFLLLSALMGAASVTARDVPANIRNFYDSIKAKGTCSNKLATGFYSKDNGPNTFSYCGDHIADSNVIYIKGTGANFADMDIDCDGEQNGRGDDGRCGNSHDTQSITSFQSQVAGYKKGINDLNAYVHPYVVFGNTGTKSGWKKFDPTAYGIKPLSIMAVVCNNKLIYGVWGDENGDDGPKPMVGEASISMATACFGTSMNGNNGHDENDVLYIAFPGSDAVPGANGANWGAGSWSSFENSIEGLGNRLIARIGGGSGGGGGTPTTSAKPPTPTGGYYCDWPGQCEGAKCQTYDDCGLDLICDATEKVCTMQGCQWPGHCLGAKCASHNDCSDPYECNAKFGYCWTRAA</sequence>
<keyword evidence="9 10" id="KW-0624">Polysaccharide degradation</keyword>